<evidence type="ECO:0000313" key="6">
    <source>
        <dbReference type="EMBL" id="MBD7978885.1"/>
    </source>
</evidence>
<dbReference type="RefSeq" id="WP_251837672.1">
    <property type="nucleotide sequence ID" value="NZ_JACSQG010000013.1"/>
</dbReference>
<keyword evidence="7" id="KW-1185">Reference proteome</keyword>
<dbReference type="PANTHER" id="PTHR13903">
    <property type="entry name" value="PIRIN-RELATED"/>
    <property type="match status" value="1"/>
</dbReference>
<dbReference type="CDD" id="cd02247">
    <property type="entry name" value="cupin_pirin_C"/>
    <property type="match status" value="1"/>
</dbReference>
<dbReference type="EMBL" id="JACSQG010000013">
    <property type="protein sequence ID" value="MBD7978885.1"/>
    <property type="molecule type" value="Genomic_DNA"/>
</dbReference>
<dbReference type="InterPro" id="IPR011051">
    <property type="entry name" value="RmlC_Cupin_sf"/>
</dbReference>
<comment type="caution">
    <text evidence="6">The sequence shown here is derived from an EMBL/GenBank/DDBJ whole genome shotgun (WGS) entry which is preliminary data.</text>
</comment>
<dbReference type="InterPro" id="IPR003829">
    <property type="entry name" value="Pirin_N_dom"/>
</dbReference>
<dbReference type="InterPro" id="IPR014710">
    <property type="entry name" value="RmlC-like_jellyroll"/>
</dbReference>
<dbReference type="PANTHER" id="PTHR13903:SF8">
    <property type="entry name" value="PIRIN"/>
    <property type="match status" value="1"/>
</dbReference>
<dbReference type="Gene3D" id="2.60.120.10">
    <property type="entry name" value="Jelly Rolls"/>
    <property type="match status" value="1"/>
</dbReference>
<dbReference type="CDD" id="cd02909">
    <property type="entry name" value="cupin_pirin_N"/>
    <property type="match status" value="1"/>
</dbReference>
<name>A0ABR8TTR9_9PSED</name>
<sequence>MSTIVRIAARSADLGEGLLVRRALPSRRQRMVGAWCFLDHAGPVDFAPGQGMHVGAHPHTGLQTFTWLIEGEVLHRDSLGNEQLIRPGAVNLMTAGRGIVHTEDSADGQRLHLAQLWIALPPEAQDCTADFAHYTDLPHWQQGHAQLTLLAGTYGERSAPAHVYSPLVGLDIRCEAATTVDLLLDTEFEYGLLPMSGDVTVDEECVQVDEFAYFKPGRAHLRLSLAAGAKILLLGGRPFEQPVLMWWNFVGFSKAAIAEAQRQWESSDPRFAPVGAGSAPRLAAPPLPWRDY</sequence>
<evidence type="ECO:0000256" key="3">
    <source>
        <dbReference type="SAM" id="MobiDB-lite"/>
    </source>
</evidence>
<dbReference type="Proteomes" id="UP000611945">
    <property type="component" value="Unassembled WGS sequence"/>
</dbReference>
<proteinExistence type="inferred from homology"/>
<dbReference type="SUPFAM" id="SSF51182">
    <property type="entry name" value="RmlC-like cupins"/>
    <property type="match status" value="1"/>
</dbReference>
<comment type="similarity">
    <text evidence="1 2">Belongs to the pirin family.</text>
</comment>
<evidence type="ECO:0000313" key="7">
    <source>
        <dbReference type="Proteomes" id="UP000611945"/>
    </source>
</evidence>
<feature type="region of interest" description="Disordered" evidence="3">
    <location>
        <begin position="269"/>
        <end position="292"/>
    </location>
</feature>
<organism evidence="6 7">
    <name type="scientific">Serpens gallinarum</name>
    <dbReference type="NCBI Taxonomy" id="2763075"/>
    <lineage>
        <taxon>Bacteria</taxon>
        <taxon>Pseudomonadati</taxon>
        <taxon>Pseudomonadota</taxon>
        <taxon>Gammaproteobacteria</taxon>
        <taxon>Pseudomonadales</taxon>
        <taxon>Pseudomonadaceae</taxon>
        <taxon>Pseudomonas</taxon>
    </lineage>
</organism>
<feature type="compositionally biased region" description="Pro residues" evidence="3">
    <location>
        <begin position="283"/>
        <end position="292"/>
    </location>
</feature>
<evidence type="ECO:0000259" key="5">
    <source>
        <dbReference type="Pfam" id="PF05726"/>
    </source>
</evidence>
<accession>A0ABR8TTR9</accession>
<protein>
    <submittedName>
        <fullName evidence="6">Pirin family protein</fullName>
    </submittedName>
</protein>
<evidence type="ECO:0000259" key="4">
    <source>
        <dbReference type="Pfam" id="PF02678"/>
    </source>
</evidence>
<reference evidence="6 7" key="1">
    <citation type="submission" date="2020-08" db="EMBL/GenBank/DDBJ databases">
        <title>A Genomic Blueprint of the Chicken Gut Microbiome.</title>
        <authorList>
            <person name="Gilroy R."/>
            <person name="Ravi A."/>
            <person name="Getino M."/>
            <person name="Pursley I."/>
            <person name="Horton D.L."/>
            <person name="Alikhan N.-F."/>
            <person name="Baker D."/>
            <person name="Gharbi K."/>
            <person name="Hall N."/>
            <person name="Watson M."/>
            <person name="Adriaenssens E.M."/>
            <person name="Foster-Nyarko E."/>
            <person name="Jarju S."/>
            <person name="Secka A."/>
            <person name="Antonio M."/>
            <person name="Oren A."/>
            <person name="Chaudhuri R."/>
            <person name="La Ragione R.M."/>
            <person name="Hildebrand F."/>
            <person name="Pallen M.J."/>
        </authorList>
    </citation>
    <scope>NUCLEOTIDE SEQUENCE [LARGE SCALE GENOMIC DNA]</scope>
    <source>
        <strain evidence="6 7">Sa2CUA2</strain>
    </source>
</reference>
<feature type="domain" description="Pirin N-terminal" evidence="4">
    <location>
        <begin position="20"/>
        <end position="118"/>
    </location>
</feature>
<dbReference type="InterPro" id="IPR012093">
    <property type="entry name" value="Pirin"/>
</dbReference>
<evidence type="ECO:0000256" key="2">
    <source>
        <dbReference type="RuleBase" id="RU003457"/>
    </source>
</evidence>
<gene>
    <name evidence="6" type="ORF">H9642_17010</name>
</gene>
<dbReference type="PIRSF" id="PIRSF006232">
    <property type="entry name" value="Pirin"/>
    <property type="match status" value="1"/>
</dbReference>
<dbReference type="Pfam" id="PF05726">
    <property type="entry name" value="Pirin_C"/>
    <property type="match status" value="1"/>
</dbReference>
<feature type="domain" description="Pirin C-terminal" evidence="5">
    <location>
        <begin position="170"/>
        <end position="266"/>
    </location>
</feature>
<dbReference type="InterPro" id="IPR008778">
    <property type="entry name" value="Pirin_C_dom"/>
</dbReference>
<dbReference type="Pfam" id="PF02678">
    <property type="entry name" value="Pirin"/>
    <property type="match status" value="1"/>
</dbReference>
<evidence type="ECO:0000256" key="1">
    <source>
        <dbReference type="ARBA" id="ARBA00008416"/>
    </source>
</evidence>